<evidence type="ECO:0000313" key="3">
    <source>
        <dbReference type="Proteomes" id="UP000585507"/>
    </source>
</evidence>
<organism evidence="2 3">
    <name type="scientific">Rhizobium giardinii</name>
    <dbReference type="NCBI Taxonomy" id="56731"/>
    <lineage>
        <taxon>Bacteria</taxon>
        <taxon>Pseudomonadati</taxon>
        <taxon>Pseudomonadota</taxon>
        <taxon>Alphaproteobacteria</taxon>
        <taxon>Hyphomicrobiales</taxon>
        <taxon>Rhizobiaceae</taxon>
        <taxon>Rhizobium/Agrobacterium group</taxon>
        <taxon>Rhizobium</taxon>
    </lineage>
</organism>
<comment type="caution">
    <text evidence="2">The sequence shown here is derived from an EMBL/GenBank/DDBJ whole genome shotgun (WGS) entry which is preliminary data.</text>
</comment>
<dbReference type="GO" id="GO:0006950">
    <property type="term" value="P:response to stress"/>
    <property type="evidence" value="ECO:0007669"/>
    <property type="project" value="TreeGrafter"/>
</dbReference>
<proteinExistence type="predicted"/>
<accession>A0A7W8XAL9</accession>
<dbReference type="PANTHER" id="PTHR33164">
    <property type="entry name" value="TRANSCRIPTIONAL REGULATOR, MARR FAMILY"/>
    <property type="match status" value="1"/>
</dbReference>
<dbReference type="InterPro" id="IPR036388">
    <property type="entry name" value="WH-like_DNA-bd_sf"/>
</dbReference>
<gene>
    <name evidence="2" type="ORF">GGD55_004537</name>
</gene>
<dbReference type="Gene3D" id="1.10.10.10">
    <property type="entry name" value="Winged helix-like DNA-binding domain superfamily/Winged helix DNA-binding domain"/>
    <property type="match status" value="1"/>
</dbReference>
<dbReference type="InterPro" id="IPR000835">
    <property type="entry name" value="HTH_MarR-typ"/>
</dbReference>
<dbReference type="SMART" id="SM00347">
    <property type="entry name" value="HTH_MARR"/>
    <property type="match status" value="1"/>
</dbReference>
<evidence type="ECO:0000313" key="2">
    <source>
        <dbReference type="EMBL" id="MBB5537816.1"/>
    </source>
</evidence>
<dbReference type="PROSITE" id="PS50995">
    <property type="entry name" value="HTH_MARR_2"/>
    <property type="match status" value="1"/>
</dbReference>
<dbReference type="EMBL" id="JACHBK010000011">
    <property type="protein sequence ID" value="MBB5537816.1"/>
    <property type="molecule type" value="Genomic_DNA"/>
</dbReference>
<dbReference type="GO" id="GO:0003677">
    <property type="term" value="F:DNA binding"/>
    <property type="evidence" value="ECO:0007669"/>
    <property type="project" value="UniProtKB-KW"/>
</dbReference>
<keyword evidence="3" id="KW-1185">Reference proteome</keyword>
<evidence type="ECO:0000259" key="1">
    <source>
        <dbReference type="PROSITE" id="PS50995"/>
    </source>
</evidence>
<dbReference type="AlphaFoldDB" id="A0A7W8XAL9"/>
<keyword evidence="2" id="KW-0238">DNA-binding</keyword>
<sequence>MDKKGVYTRNMSRCYCSLLRTATRKIGAVYDEALAPLGINIAQYSLLRLIERRQPVSFTELGRVAELDRSTVGRNVRVLERMGLVETGRGENDQREAVVRLGVRGRRMLEEAAPLWDGCQREIETRLGAANVKALREILHAI</sequence>
<dbReference type="InterPro" id="IPR039422">
    <property type="entry name" value="MarR/SlyA-like"/>
</dbReference>
<dbReference type="Pfam" id="PF12802">
    <property type="entry name" value="MarR_2"/>
    <property type="match status" value="1"/>
</dbReference>
<dbReference type="PANTHER" id="PTHR33164:SF105">
    <property type="entry name" value="TRANSCRIPTIONAL REPRESSOR PROTEIN-RELATED"/>
    <property type="match status" value="1"/>
</dbReference>
<dbReference type="GO" id="GO:0003700">
    <property type="term" value="F:DNA-binding transcription factor activity"/>
    <property type="evidence" value="ECO:0007669"/>
    <property type="project" value="InterPro"/>
</dbReference>
<name>A0A7W8XAL9_9HYPH</name>
<protein>
    <submittedName>
        <fullName evidence="2">DNA-binding MarR family transcriptional regulator</fullName>
    </submittedName>
</protein>
<reference evidence="2 3" key="1">
    <citation type="submission" date="2020-08" db="EMBL/GenBank/DDBJ databases">
        <title>Genomic Encyclopedia of Type Strains, Phase IV (KMG-V): Genome sequencing to study the core and pangenomes of soil and plant-associated prokaryotes.</title>
        <authorList>
            <person name="Whitman W."/>
        </authorList>
    </citation>
    <scope>NUCLEOTIDE SEQUENCE [LARGE SCALE GENOMIC DNA]</scope>
    <source>
        <strain evidence="2 3">SEMIA 4084</strain>
    </source>
</reference>
<feature type="domain" description="HTH marR-type" evidence="1">
    <location>
        <begin position="12"/>
        <end position="142"/>
    </location>
</feature>
<dbReference type="InterPro" id="IPR036390">
    <property type="entry name" value="WH_DNA-bd_sf"/>
</dbReference>
<dbReference type="Proteomes" id="UP000585507">
    <property type="component" value="Unassembled WGS sequence"/>
</dbReference>
<dbReference type="SUPFAM" id="SSF46785">
    <property type="entry name" value="Winged helix' DNA-binding domain"/>
    <property type="match status" value="1"/>
</dbReference>